<dbReference type="AlphaFoldDB" id="A0A1H5VTY3"/>
<dbReference type="PRINTS" id="PR00741">
    <property type="entry name" value="GLHYDRLASE29"/>
</dbReference>
<comment type="function">
    <text evidence="1">Alpha-L-fucosidase is responsible for hydrolyzing the alpha-1,6-linked fucose joined to the reducing-end N-acetylglucosamine of the carbohydrate moieties of glycoproteins.</text>
</comment>
<dbReference type="GO" id="GO:0004560">
    <property type="term" value="F:alpha-L-fucosidase activity"/>
    <property type="evidence" value="ECO:0007669"/>
    <property type="project" value="InterPro"/>
</dbReference>
<keyword evidence="11" id="KW-1185">Reference proteome</keyword>
<gene>
    <name evidence="10" type="ORF">SAMN05421819_1286</name>
</gene>
<organism evidence="10 11">
    <name type="scientific">Bryocella elongata</name>
    <dbReference type="NCBI Taxonomy" id="863522"/>
    <lineage>
        <taxon>Bacteria</taxon>
        <taxon>Pseudomonadati</taxon>
        <taxon>Acidobacteriota</taxon>
        <taxon>Terriglobia</taxon>
        <taxon>Terriglobales</taxon>
        <taxon>Acidobacteriaceae</taxon>
        <taxon>Bryocella</taxon>
    </lineage>
</organism>
<dbReference type="Proteomes" id="UP000236728">
    <property type="component" value="Unassembled WGS sequence"/>
</dbReference>
<dbReference type="Pfam" id="PF01120">
    <property type="entry name" value="Alpha_L_fucos"/>
    <property type="match status" value="1"/>
</dbReference>
<dbReference type="GO" id="GO:0006004">
    <property type="term" value="P:fucose metabolic process"/>
    <property type="evidence" value="ECO:0007669"/>
    <property type="project" value="InterPro"/>
</dbReference>
<evidence type="ECO:0000256" key="8">
    <source>
        <dbReference type="SAM" id="SignalP"/>
    </source>
</evidence>
<feature type="signal peptide" evidence="8">
    <location>
        <begin position="1"/>
        <end position="22"/>
    </location>
</feature>
<evidence type="ECO:0000256" key="1">
    <source>
        <dbReference type="ARBA" id="ARBA00004071"/>
    </source>
</evidence>
<keyword evidence="4 8" id="KW-0732">Signal</keyword>
<feature type="site" description="May be important for catalysis" evidence="7">
    <location>
        <position position="301"/>
    </location>
</feature>
<proteinExistence type="inferred from homology"/>
<dbReference type="SUPFAM" id="SSF51445">
    <property type="entry name" value="(Trans)glycosidases"/>
    <property type="match status" value="1"/>
</dbReference>
<dbReference type="GO" id="GO:0016139">
    <property type="term" value="P:glycoside catabolic process"/>
    <property type="evidence" value="ECO:0007669"/>
    <property type="project" value="TreeGrafter"/>
</dbReference>
<dbReference type="SMART" id="SM00812">
    <property type="entry name" value="Alpha_L_fucos"/>
    <property type="match status" value="1"/>
</dbReference>
<evidence type="ECO:0000256" key="3">
    <source>
        <dbReference type="ARBA" id="ARBA00012662"/>
    </source>
</evidence>
<protein>
    <recommendedName>
        <fullName evidence="3">alpha-L-fucosidase</fullName>
        <ecNumber evidence="3">3.2.1.51</ecNumber>
    </recommendedName>
</protein>
<dbReference type="InterPro" id="IPR017853">
    <property type="entry name" value="GH"/>
</dbReference>
<evidence type="ECO:0000256" key="2">
    <source>
        <dbReference type="ARBA" id="ARBA00007951"/>
    </source>
</evidence>
<dbReference type="OrthoDB" id="107551at2"/>
<evidence type="ECO:0000256" key="4">
    <source>
        <dbReference type="ARBA" id="ARBA00022729"/>
    </source>
</evidence>
<dbReference type="InterPro" id="IPR057739">
    <property type="entry name" value="Glyco_hydro_29_N"/>
</dbReference>
<reference evidence="10 11" key="1">
    <citation type="submission" date="2016-10" db="EMBL/GenBank/DDBJ databases">
        <authorList>
            <person name="de Groot N.N."/>
        </authorList>
    </citation>
    <scope>NUCLEOTIDE SEQUENCE [LARGE SCALE GENOMIC DNA]</scope>
    <source>
        <strain evidence="10 11">DSM 22489</strain>
    </source>
</reference>
<evidence type="ECO:0000256" key="7">
    <source>
        <dbReference type="PIRSR" id="PIRSR001092-1"/>
    </source>
</evidence>
<dbReference type="Gene3D" id="3.20.20.80">
    <property type="entry name" value="Glycosidases"/>
    <property type="match status" value="1"/>
</dbReference>
<keyword evidence="6" id="KW-0326">Glycosidase</keyword>
<dbReference type="InterPro" id="IPR016286">
    <property type="entry name" value="FUC_metazoa-typ"/>
</dbReference>
<dbReference type="PANTHER" id="PTHR10030">
    <property type="entry name" value="ALPHA-L-FUCOSIDASE"/>
    <property type="match status" value="1"/>
</dbReference>
<dbReference type="EMBL" id="FNVA01000002">
    <property type="protein sequence ID" value="SEF90017.1"/>
    <property type="molecule type" value="Genomic_DNA"/>
</dbReference>
<dbReference type="PIRSF" id="PIRSF001092">
    <property type="entry name" value="Alpha-L-fucosidase"/>
    <property type="match status" value="1"/>
</dbReference>
<evidence type="ECO:0000313" key="10">
    <source>
        <dbReference type="EMBL" id="SEF90017.1"/>
    </source>
</evidence>
<dbReference type="InterPro" id="IPR000933">
    <property type="entry name" value="Glyco_hydro_29"/>
</dbReference>
<evidence type="ECO:0000256" key="5">
    <source>
        <dbReference type="ARBA" id="ARBA00022801"/>
    </source>
</evidence>
<keyword evidence="5" id="KW-0378">Hydrolase</keyword>
<comment type="similarity">
    <text evidence="2">Belongs to the glycosyl hydrolase 29 family.</text>
</comment>
<dbReference type="GO" id="GO:0005764">
    <property type="term" value="C:lysosome"/>
    <property type="evidence" value="ECO:0007669"/>
    <property type="project" value="TreeGrafter"/>
</dbReference>
<sequence length="505" mass="55788">MHNLRLVLATVLLAAGSSSAFAQLEGAAVETGPVHHPVPAIQDTETPAQRAERMRWWREARFGMFIHWGLYAVPAGRWQGKQVPGNAEWIMNGASIPVADYKALAPRFDPVGFNAHDIVALARSAGMKYIIVTAKHHDGFAMFDSAADPFNVVAATPFDRDPLRELAEECRRQGIKLGFYYSQDQDYTAPGGGAYKTGDHQPPSYHWDKAQDGDFATYVHKKAIPQLRELLTHYGEFPAVIWFDTPKDMTPDLAGEIVALLNQHPNLIWNNRLGGTYEGDIRTPEQYIPPKGFPGEDWESCMTINDSWGFRADDHNFKSTETLLRSLIDAASKGGNYLLNIGPDAQGDVPPEEMQRLREIGTWMSVNGEAIYGTTATLFGPEAGSFRSNETDHDGKPKFAPAWNWRSTTSAHKIYIELLTWPGVTFHLEHVPRRVSGAYLLADPKHTPLTIVRSSEGIDIALPPKPPDPIATVLVLDTTGTGAMCCVKGAVAGADDAWRRRVPRP</sequence>
<evidence type="ECO:0000256" key="6">
    <source>
        <dbReference type="ARBA" id="ARBA00023295"/>
    </source>
</evidence>
<accession>A0A1H5VTY3</accession>
<dbReference type="PANTHER" id="PTHR10030:SF37">
    <property type="entry name" value="ALPHA-L-FUCOSIDASE-RELATED"/>
    <property type="match status" value="1"/>
</dbReference>
<evidence type="ECO:0000259" key="9">
    <source>
        <dbReference type="Pfam" id="PF01120"/>
    </source>
</evidence>
<evidence type="ECO:0000313" key="11">
    <source>
        <dbReference type="Proteomes" id="UP000236728"/>
    </source>
</evidence>
<feature type="domain" description="Glycoside hydrolase family 29 N-terminal" evidence="9">
    <location>
        <begin position="44"/>
        <end position="369"/>
    </location>
</feature>
<dbReference type="EC" id="3.2.1.51" evidence="3"/>
<feature type="chain" id="PRO_5009287585" description="alpha-L-fucosidase" evidence="8">
    <location>
        <begin position="23"/>
        <end position="505"/>
    </location>
</feature>
<name>A0A1H5VTY3_9BACT</name>
<dbReference type="RefSeq" id="WP_103932241.1">
    <property type="nucleotide sequence ID" value="NZ_FNVA01000002.1"/>
</dbReference>